<comment type="caution">
    <text evidence="3">The sequence shown here is derived from an EMBL/GenBank/DDBJ whole genome shotgun (WGS) entry which is preliminary data.</text>
</comment>
<dbReference type="InterPro" id="IPR016135">
    <property type="entry name" value="UBQ-conjugating_enzyme/RWD"/>
</dbReference>
<dbReference type="InterPro" id="IPR006575">
    <property type="entry name" value="RWD_dom"/>
</dbReference>
<keyword evidence="4" id="KW-1185">Reference proteome</keyword>
<protein>
    <submittedName>
        <fullName evidence="3">11542_t:CDS:1</fullName>
    </submittedName>
</protein>
<evidence type="ECO:0000256" key="1">
    <source>
        <dbReference type="SAM" id="SignalP"/>
    </source>
</evidence>
<keyword evidence="1" id="KW-0732">Signal</keyword>
<dbReference type="AlphaFoldDB" id="A0A9N9ACB0"/>
<reference evidence="3" key="1">
    <citation type="submission" date="2021-06" db="EMBL/GenBank/DDBJ databases">
        <authorList>
            <person name="Kallberg Y."/>
            <person name="Tangrot J."/>
            <person name="Rosling A."/>
        </authorList>
    </citation>
    <scope>NUCLEOTIDE SEQUENCE</scope>
    <source>
        <strain evidence="3">UK204</strain>
    </source>
</reference>
<sequence length="223" mass="25784">MKELMFLFYVITFLEYSIVCLIEIAEGEFRIRLEPEEPDSTAPLTLALHIKYTPTYPEEVPEISIDTLDGSIEADETEKLHSELMKEAQSSLGMAMVFTLSSLLKDLLTTFVMERNNRKKKDEEDRIRREIEIEQAKFQGTKVTVASFLEWKEMFDKKLAEKEKASKNLLAIKKEEAKKLKLTDESLANSDMKYIEEGDVTVDVSLFEREVDMSDEDEEDTSE</sequence>
<evidence type="ECO:0000259" key="2">
    <source>
        <dbReference type="PROSITE" id="PS50908"/>
    </source>
</evidence>
<feature type="chain" id="PRO_5040106886" evidence="1">
    <location>
        <begin position="28"/>
        <end position="223"/>
    </location>
</feature>
<dbReference type="PANTHER" id="PTHR12292">
    <property type="entry name" value="RWD DOMAIN-CONTAINING PROTEIN"/>
    <property type="match status" value="1"/>
</dbReference>
<dbReference type="SMART" id="SM00591">
    <property type="entry name" value="RWD"/>
    <property type="match status" value="1"/>
</dbReference>
<dbReference type="Gene3D" id="3.10.110.10">
    <property type="entry name" value="Ubiquitin Conjugating Enzyme"/>
    <property type="match status" value="1"/>
</dbReference>
<name>A0A9N9ACB0_9GLOM</name>
<dbReference type="SUPFAM" id="SSF54495">
    <property type="entry name" value="UBC-like"/>
    <property type="match status" value="1"/>
</dbReference>
<feature type="domain" description="RWD" evidence="2">
    <location>
        <begin position="2"/>
        <end position="111"/>
    </location>
</feature>
<organism evidence="3 4">
    <name type="scientific">Funneliformis caledonium</name>
    <dbReference type="NCBI Taxonomy" id="1117310"/>
    <lineage>
        <taxon>Eukaryota</taxon>
        <taxon>Fungi</taxon>
        <taxon>Fungi incertae sedis</taxon>
        <taxon>Mucoromycota</taxon>
        <taxon>Glomeromycotina</taxon>
        <taxon>Glomeromycetes</taxon>
        <taxon>Glomerales</taxon>
        <taxon>Glomeraceae</taxon>
        <taxon>Funneliformis</taxon>
    </lineage>
</organism>
<dbReference type="EMBL" id="CAJVPQ010000979">
    <property type="protein sequence ID" value="CAG8524453.1"/>
    <property type="molecule type" value="Genomic_DNA"/>
</dbReference>
<accession>A0A9N9ACB0</accession>
<dbReference type="PROSITE" id="PS50908">
    <property type="entry name" value="RWD"/>
    <property type="match status" value="1"/>
</dbReference>
<evidence type="ECO:0000313" key="3">
    <source>
        <dbReference type="EMBL" id="CAG8524453.1"/>
    </source>
</evidence>
<evidence type="ECO:0000313" key="4">
    <source>
        <dbReference type="Proteomes" id="UP000789570"/>
    </source>
</evidence>
<dbReference type="InterPro" id="IPR040213">
    <property type="entry name" value="GIR2-like"/>
</dbReference>
<feature type="signal peptide" evidence="1">
    <location>
        <begin position="1"/>
        <end position="27"/>
    </location>
</feature>
<dbReference type="OrthoDB" id="277175at2759"/>
<proteinExistence type="predicted"/>
<dbReference type="Pfam" id="PF05773">
    <property type="entry name" value="RWD"/>
    <property type="match status" value="1"/>
</dbReference>
<gene>
    <name evidence="3" type="ORF">FCALED_LOCUS4868</name>
</gene>
<dbReference type="Proteomes" id="UP000789570">
    <property type="component" value="Unassembled WGS sequence"/>
</dbReference>